<evidence type="ECO:0000313" key="2">
    <source>
        <dbReference type="Proteomes" id="UP000731465"/>
    </source>
</evidence>
<dbReference type="InterPro" id="IPR016181">
    <property type="entry name" value="Acyl_CoA_acyltransferase"/>
</dbReference>
<gene>
    <name evidence="1" type="ORF">J5V48_07475</name>
</gene>
<dbReference type="Proteomes" id="UP000731465">
    <property type="component" value="Unassembled WGS sequence"/>
</dbReference>
<organism evidence="1 2">
    <name type="scientific">Succinivibrio faecicola</name>
    <dbReference type="NCBI Taxonomy" id="2820300"/>
    <lineage>
        <taxon>Bacteria</taxon>
        <taxon>Pseudomonadati</taxon>
        <taxon>Pseudomonadota</taxon>
        <taxon>Gammaproteobacteria</taxon>
        <taxon>Aeromonadales</taxon>
        <taxon>Succinivibrionaceae</taxon>
        <taxon>Succinivibrio</taxon>
    </lineage>
</organism>
<keyword evidence="2" id="KW-1185">Reference proteome</keyword>
<dbReference type="EMBL" id="JAGFNY010000027">
    <property type="protein sequence ID" value="MBW7570729.1"/>
    <property type="molecule type" value="Genomic_DNA"/>
</dbReference>
<proteinExistence type="predicted"/>
<dbReference type="RefSeq" id="WP_219937954.1">
    <property type="nucleotide sequence ID" value="NZ_JAGFNY010000027.1"/>
</dbReference>
<name>A0ABS7DHF1_9GAMM</name>
<evidence type="ECO:0000313" key="1">
    <source>
        <dbReference type="EMBL" id="MBW7570729.1"/>
    </source>
</evidence>
<sequence length="290" mass="33751">MQKENLTIENFVSMYDDLKKRGALITNYYEDINYIRNLTLTNNCTLIQGEGSFFLLVPEFDFFELYYYSLSNDSLFNDLEDLLRLSEINSLKIKIVSRNQEIEKTNDILFEKLGFSIAGRLLRLEKAPSSKLNKKKLDAIEQILSDLPDSISSPRFAKIDDLDNVYDLLSREFDPVVDSLPEKNDVLAGINRNQVVVVYEGNKLIGCHYFELKVGKYFGLFDVVDADYRAYGILFLIYKFVDKYLSTPELNIKKRYGWRNFKRSTLIKASKFNNDNFDGTVISIYFYKKG</sequence>
<accession>A0ABS7DHF1</accession>
<reference evidence="1 2" key="1">
    <citation type="submission" date="2021-03" db="EMBL/GenBank/DDBJ databases">
        <title>Succinivibrio sp. nov. isolated from feces of cow.</title>
        <authorList>
            <person name="Choi J.-Y."/>
        </authorList>
    </citation>
    <scope>NUCLEOTIDE SEQUENCE [LARGE SCALE GENOMIC DNA]</scope>
    <source>
        <strain evidence="1 2">AGMB01872</strain>
    </source>
</reference>
<protein>
    <recommendedName>
        <fullName evidence="3">N-acetyltransferase domain-containing protein</fullName>
    </recommendedName>
</protein>
<evidence type="ECO:0008006" key="3">
    <source>
        <dbReference type="Google" id="ProtNLM"/>
    </source>
</evidence>
<comment type="caution">
    <text evidence="1">The sequence shown here is derived from an EMBL/GenBank/DDBJ whole genome shotgun (WGS) entry which is preliminary data.</text>
</comment>
<dbReference type="SUPFAM" id="SSF55729">
    <property type="entry name" value="Acyl-CoA N-acyltransferases (Nat)"/>
    <property type="match status" value="1"/>
</dbReference>